<sequence length="425" mass="48680">MAHAAPHAKVLPADLSAPSFVKGWRARSLVVAVLFAVTAVVLATLDHSAEHIYRAWVLGLMLTFGFSVGGLALLMVQYVTGGKWGLLLRRPLEAMSRTLPLVFAYWIVAGLWMKHLYLWAQFSDTVSALRSGLITEGEAHAIDWKRPMLNPSTFWITGIVCFAIWAFYTWRLNGMSMRREADSPSNTPYWIRKLENISGFGIVVYSLTMTAAVIYWVMSMDVTWYSSVYGLLFLVGQGYQVLALAILTSISLSKAEPYKTILRQTEQYDLGKFTFAFVMLNIYLAFSQFLIIWSGNLPEEIVWYMNRINGHWGIILTLDFMFHWLVPFSLLLSKDIKKNKKRLMRVAQWMIFAKALDLFWLIEPNYKDAAQNLHFSWGILEYVAVPVAMVSLWVAYYCWELTRRPLVQTNDPHLAEILEPEHAHA</sequence>
<feature type="transmembrane region" description="Helical" evidence="1">
    <location>
        <begin position="29"/>
        <end position="49"/>
    </location>
</feature>
<feature type="transmembrane region" description="Helical" evidence="1">
    <location>
        <begin position="273"/>
        <end position="292"/>
    </location>
</feature>
<feature type="transmembrane region" description="Helical" evidence="1">
    <location>
        <begin position="343"/>
        <end position="362"/>
    </location>
</feature>
<feature type="transmembrane region" description="Helical" evidence="1">
    <location>
        <begin position="312"/>
        <end position="331"/>
    </location>
</feature>
<feature type="transmembrane region" description="Helical" evidence="1">
    <location>
        <begin position="153"/>
        <end position="170"/>
    </location>
</feature>
<accession>E6QL40</accession>
<proteinExistence type="predicted"/>
<keyword evidence="1" id="KW-0812">Transmembrane</keyword>
<dbReference type="PANTHER" id="PTHR43044:SF1">
    <property type="entry name" value="QUINOL:CYTOCHROME C OXIDOREDUCTASE QUINONE-BINDING SUBUNIT 2"/>
    <property type="match status" value="1"/>
</dbReference>
<gene>
    <name evidence="2" type="ORF">CARN6_1373</name>
</gene>
<dbReference type="EMBL" id="CABQ01000164">
    <property type="protein sequence ID" value="CBI07960.1"/>
    <property type="molecule type" value="Genomic_DNA"/>
</dbReference>
<evidence type="ECO:0000313" key="2">
    <source>
        <dbReference type="EMBL" id="CBI07960.1"/>
    </source>
</evidence>
<feature type="transmembrane region" description="Helical" evidence="1">
    <location>
        <begin position="382"/>
        <end position="399"/>
    </location>
</feature>
<reference evidence="2" key="1">
    <citation type="submission" date="2009-10" db="EMBL/GenBank/DDBJ databases">
        <title>Diversity of trophic interactions inside an arsenic-rich microbial ecosystem.</title>
        <authorList>
            <person name="Bertin P.N."/>
            <person name="Heinrich-Salmeron A."/>
            <person name="Pelletier E."/>
            <person name="Goulhen-Chollet F."/>
            <person name="Arsene-Ploetze F."/>
            <person name="Gallien S."/>
            <person name="Calteau A."/>
            <person name="Vallenet D."/>
            <person name="Casiot C."/>
            <person name="Chane-Woon-Ming B."/>
            <person name="Giloteaux L."/>
            <person name="Barakat M."/>
            <person name="Bonnefoy V."/>
            <person name="Bruneel O."/>
            <person name="Chandler M."/>
            <person name="Cleiss J."/>
            <person name="Duran R."/>
            <person name="Elbaz-Poulichet F."/>
            <person name="Fonknechten N."/>
            <person name="Lauga B."/>
            <person name="Mornico D."/>
            <person name="Ortet P."/>
            <person name="Schaeffer C."/>
            <person name="Siguier P."/>
            <person name="Alexander Thil Smith A."/>
            <person name="Van Dorsselaer A."/>
            <person name="Weissenbach J."/>
            <person name="Medigue C."/>
            <person name="Le Paslier D."/>
        </authorList>
    </citation>
    <scope>NUCLEOTIDE SEQUENCE</scope>
</reference>
<name>E6QL40_9ZZZZ</name>
<feature type="transmembrane region" description="Helical" evidence="1">
    <location>
        <begin position="229"/>
        <end position="252"/>
    </location>
</feature>
<keyword evidence="1" id="KW-1133">Transmembrane helix</keyword>
<feature type="transmembrane region" description="Helical" evidence="1">
    <location>
        <begin position="55"/>
        <end position="79"/>
    </location>
</feature>
<evidence type="ECO:0008006" key="3">
    <source>
        <dbReference type="Google" id="ProtNLM"/>
    </source>
</evidence>
<dbReference type="PANTHER" id="PTHR43044">
    <property type="match status" value="1"/>
</dbReference>
<keyword evidence="1" id="KW-0472">Membrane</keyword>
<protein>
    <recommendedName>
        <fullName evidence="3">Quinol:cytochrome c oxidoreductase quinone-binding subunit 2</fullName>
    </recommendedName>
</protein>
<feature type="transmembrane region" description="Helical" evidence="1">
    <location>
        <begin position="197"/>
        <end position="217"/>
    </location>
</feature>
<evidence type="ECO:0000256" key="1">
    <source>
        <dbReference type="SAM" id="Phobius"/>
    </source>
</evidence>
<organism evidence="2">
    <name type="scientific">mine drainage metagenome</name>
    <dbReference type="NCBI Taxonomy" id="410659"/>
    <lineage>
        <taxon>unclassified sequences</taxon>
        <taxon>metagenomes</taxon>
        <taxon>ecological metagenomes</taxon>
    </lineage>
</organism>
<dbReference type="AlphaFoldDB" id="E6QL40"/>
<comment type="caution">
    <text evidence="2">The sequence shown here is derived from an EMBL/GenBank/DDBJ whole genome shotgun (WGS) entry which is preliminary data.</text>
</comment>
<feature type="transmembrane region" description="Helical" evidence="1">
    <location>
        <begin position="99"/>
        <end position="120"/>
    </location>
</feature>